<dbReference type="Pfam" id="PF05795">
    <property type="entry name" value="Plasmodium_Vir"/>
    <property type="match status" value="1"/>
</dbReference>
<evidence type="ECO:0000313" key="3">
    <source>
        <dbReference type="Proteomes" id="UP000196402"/>
    </source>
</evidence>
<organism evidence="2 3">
    <name type="scientific">Plasmodium vivax</name>
    <name type="common">malaria parasite P. vivax</name>
    <dbReference type="NCBI Taxonomy" id="5855"/>
    <lineage>
        <taxon>Eukaryota</taxon>
        <taxon>Sar</taxon>
        <taxon>Alveolata</taxon>
        <taxon>Apicomplexa</taxon>
        <taxon>Aconoidasida</taxon>
        <taxon>Haemosporida</taxon>
        <taxon>Plasmodiidae</taxon>
        <taxon>Plasmodium</taxon>
        <taxon>Plasmodium (Plasmodium)</taxon>
    </lineage>
</organism>
<accession>A0A1G4EAI0</accession>
<keyword evidence="1" id="KW-0812">Transmembrane</keyword>
<evidence type="ECO:0000313" key="2">
    <source>
        <dbReference type="EMBL" id="SCA83601.1"/>
    </source>
</evidence>
<protein>
    <recommendedName>
        <fullName evidence="4">Vir protein</fullName>
    </recommendedName>
</protein>
<dbReference type="VEuPathDB" id="PlasmoDB:PVPAM_000030700"/>
<keyword evidence="1" id="KW-0472">Membrane</keyword>
<keyword evidence="1" id="KW-1133">Transmembrane helix</keyword>
<evidence type="ECO:0000256" key="1">
    <source>
        <dbReference type="SAM" id="Phobius"/>
    </source>
</evidence>
<gene>
    <name evidence="2" type="ORF">PVT01_000064800</name>
</gene>
<sequence length="86" mass="9492">MSDKNDNPDSSISLTVQRTLGTAAGMSSLLAVLYKFTPGRKWLHSRIGGSMGKIHANFYTDGPKELLFDGMEHNDFNSYSIGYEAM</sequence>
<evidence type="ECO:0008006" key="4">
    <source>
        <dbReference type="Google" id="ProtNLM"/>
    </source>
</evidence>
<proteinExistence type="predicted"/>
<dbReference type="AlphaFoldDB" id="A0A1G4EAI0"/>
<dbReference type="EMBL" id="FLYH01000177">
    <property type="protein sequence ID" value="SCA83601.1"/>
    <property type="molecule type" value="Genomic_DNA"/>
</dbReference>
<reference evidence="2 3" key="1">
    <citation type="submission" date="2016-07" db="EMBL/GenBank/DDBJ databases">
        <authorList>
            <consortium name="Pathogen Informatics"/>
        </authorList>
    </citation>
    <scope>NUCLEOTIDE SEQUENCE [LARGE SCALE GENOMIC DNA]</scope>
</reference>
<feature type="transmembrane region" description="Helical" evidence="1">
    <location>
        <begin position="20"/>
        <end position="37"/>
    </location>
</feature>
<dbReference type="InterPro" id="IPR008780">
    <property type="entry name" value="Plasmodium_Vir"/>
</dbReference>
<dbReference type="Proteomes" id="UP000196402">
    <property type="component" value="Unassembled WGS sequence"/>
</dbReference>
<name>A0A1G4EAI0_PLAVI</name>